<sequence>MGHLKLPVCYDWPSMVVNYFDVFDTGICPYEAYAPLIIDPDRMLAFSIALKGFKSISRRGTQVVESGCAVQDRQFTDGRPHDV</sequence>
<dbReference type="AlphaFoldDB" id="A0A0L8BR48"/>
<organism evidence="1 2">
    <name type="scientific">Ensifer adhaerens</name>
    <name type="common">Sinorhizobium morelense</name>
    <dbReference type="NCBI Taxonomy" id="106592"/>
    <lineage>
        <taxon>Bacteria</taxon>
        <taxon>Pseudomonadati</taxon>
        <taxon>Pseudomonadota</taxon>
        <taxon>Alphaproteobacteria</taxon>
        <taxon>Hyphomicrobiales</taxon>
        <taxon>Rhizobiaceae</taxon>
        <taxon>Sinorhizobium/Ensifer group</taxon>
        <taxon>Ensifer</taxon>
    </lineage>
</organism>
<evidence type="ECO:0000313" key="2">
    <source>
        <dbReference type="Proteomes" id="UP000037425"/>
    </source>
</evidence>
<accession>A0A0L8BR48</accession>
<evidence type="ECO:0000313" key="1">
    <source>
        <dbReference type="EMBL" id="KOF17166.1"/>
    </source>
</evidence>
<proteinExistence type="predicted"/>
<gene>
    <name evidence="1" type="ORF">AC244_18320</name>
</gene>
<name>A0A0L8BR48_ENSAD</name>
<dbReference type="EMBL" id="LGAP01000012">
    <property type="protein sequence ID" value="KOF17166.1"/>
    <property type="molecule type" value="Genomic_DNA"/>
</dbReference>
<dbReference type="PATRIC" id="fig|106592.7.peg.1459"/>
<comment type="caution">
    <text evidence="1">The sequence shown here is derived from an EMBL/GenBank/DDBJ whole genome shotgun (WGS) entry which is preliminary data.</text>
</comment>
<dbReference type="Proteomes" id="UP000037425">
    <property type="component" value="Unassembled WGS sequence"/>
</dbReference>
<reference evidence="2" key="1">
    <citation type="submission" date="2015-07" db="EMBL/GenBank/DDBJ databases">
        <title>Whole genome sequence of an Ensifer adhaerens strain isolated from a cave pool in the Wind Cave National Park.</title>
        <authorList>
            <person name="Eng W.W.H."/>
            <person name="Gan H.M."/>
            <person name="Barton H.A."/>
            <person name="Savka M.A."/>
        </authorList>
    </citation>
    <scope>NUCLEOTIDE SEQUENCE [LARGE SCALE GENOMIC DNA]</scope>
    <source>
        <strain evidence="2">SD006</strain>
    </source>
</reference>
<protein>
    <submittedName>
        <fullName evidence="1">Uncharacterized protein</fullName>
    </submittedName>
</protein>